<evidence type="ECO:0008006" key="4">
    <source>
        <dbReference type="Google" id="ProtNLM"/>
    </source>
</evidence>
<gene>
    <name evidence="2" type="ORF">Bhyg_17251</name>
</gene>
<keyword evidence="1" id="KW-0732">Signal</keyword>
<evidence type="ECO:0000313" key="3">
    <source>
        <dbReference type="Proteomes" id="UP001151699"/>
    </source>
</evidence>
<dbReference type="AlphaFoldDB" id="A0A9Q0MHQ7"/>
<organism evidence="2 3">
    <name type="scientific">Pseudolycoriella hygida</name>
    <dbReference type="NCBI Taxonomy" id="35572"/>
    <lineage>
        <taxon>Eukaryota</taxon>
        <taxon>Metazoa</taxon>
        <taxon>Ecdysozoa</taxon>
        <taxon>Arthropoda</taxon>
        <taxon>Hexapoda</taxon>
        <taxon>Insecta</taxon>
        <taxon>Pterygota</taxon>
        <taxon>Neoptera</taxon>
        <taxon>Endopterygota</taxon>
        <taxon>Diptera</taxon>
        <taxon>Nematocera</taxon>
        <taxon>Sciaroidea</taxon>
        <taxon>Sciaridae</taxon>
        <taxon>Pseudolycoriella</taxon>
    </lineage>
</organism>
<feature type="chain" id="PRO_5040304411" description="Secreted protein" evidence="1">
    <location>
        <begin position="19"/>
        <end position="104"/>
    </location>
</feature>
<feature type="signal peptide" evidence="1">
    <location>
        <begin position="1"/>
        <end position="18"/>
    </location>
</feature>
<name>A0A9Q0MHQ7_9DIPT</name>
<dbReference type="Proteomes" id="UP001151699">
    <property type="component" value="Unassembled WGS sequence"/>
</dbReference>
<accession>A0A9Q0MHQ7</accession>
<sequence length="104" mass="11300">MNFQLLAVILSICVVALADVVEFNGFTTEYGLTGCITTPTETCYENSGNTCYTDRGNDYAISGSSPICNACMPKGFRNIATYPVPQNLPCALWRAYDCDDAFVS</sequence>
<feature type="non-terminal residue" evidence="2">
    <location>
        <position position="1"/>
    </location>
</feature>
<reference evidence="2" key="1">
    <citation type="submission" date="2022-07" db="EMBL/GenBank/DDBJ databases">
        <authorList>
            <person name="Trinca V."/>
            <person name="Uliana J.V.C."/>
            <person name="Torres T.T."/>
            <person name="Ward R.J."/>
            <person name="Monesi N."/>
        </authorList>
    </citation>
    <scope>NUCLEOTIDE SEQUENCE</scope>
    <source>
        <strain evidence="2">HSMRA1968</strain>
        <tissue evidence="2">Whole embryos</tissue>
    </source>
</reference>
<keyword evidence="3" id="KW-1185">Reference proteome</keyword>
<comment type="caution">
    <text evidence="2">The sequence shown here is derived from an EMBL/GenBank/DDBJ whole genome shotgun (WGS) entry which is preliminary data.</text>
</comment>
<protein>
    <recommendedName>
        <fullName evidence="4">Secreted protein</fullName>
    </recommendedName>
</protein>
<evidence type="ECO:0000256" key="1">
    <source>
        <dbReference type="SAM" id="SignalP"/>
    </source>
</evidence>
<proteinExistence type="predicted"/>
<dbReference type="EMBL" id="WJQU01004119">
    <property type="protein sequence ID" value="KAJ6619123.1"/>
    <property type="molecule type" value="Genomic_DNA"/>
</dbReference>
<evidence type="ECO:0000313" key="2">
    <source>
        <dbReference type="EMBL" id="KAJ6619123.1"/>
    </source>
</evidence>